<dbReference type="OrthoDB" id="269872at2759"/>
<sequence>SSKIKSPEAESTDDVAVLEDHIDFSLAKTISQFEEKLKKGDSPDCLDDDIIPSTGNEIGAEAQIRLLKAKLRVMQEELDSVVCQCRKKDDENQNLKSQLKATEDENSRLQRTISIQLSHTEKYKMLSQEANKKNEGLKQELIAVEKVLQ</sequence>
<dbReference type="AlphaFoldDB" id="A0A7K9U3J6"/>
<dbReference type="EMBL" id="VWZY01007512">
    <property type="protein sequence ID" value="NXI55305.1"/>
    <property type="molecule type" value="Genomic_DNA"/>
</dbReference>
<accession>A0A7K9U3J6</accession>
<reference evidence="2 3" key="1">
    <citation type="submission" date="2019-09" db="EMBL/GenBank/DDBJ databases">
        <title>Bird 10,000 Genomes (B10K) Project - Family phase.</title>
        <authorList>
            <person name="Zhang G."/>
        </authorList>
    </citation>
    <scope>NUCLEOTIDE SEQUENCE [LARGE SCALE GENOMIC DNA]</scope>
    <source>
        <strain evidence="2">B10K-DU-001-61</strain>
        <tissue evidence="2">Muscle</tissue>
    </source>
</reference>
<evidence type="ECO:0000313" key="2">
    <source>
        <dbReference type="EMBL" id="NXI55305.1"/>
    </source>
</evidence>
<dbReference type="PANTHER" id="PTHR23313">
    <property type="entry name" value="TSEC1-RELATED"/>
    <property type="match status" value="1"/>
</dbReference>
<keyword evidence="1" id="KW-0175">Coiled coil</keyword>
<name>A0A7K9U3J6_9AVES</name>
<comment type="caution">
    <text evidence="2">The sequence shown here is derived from an EMBL/GenBank/DDBJ whole genome shotgun (WGS) entry which is preliminary data.</text>
</comment>
<organism evidence="2 3">
    <name type="scientific">Chloroceryle aenea</name>
    <name type="common">American pygmy kingfisher</name>
    <dbReference type="NCBI Taxonomy" id="176938"/>
    <lineage>
        <taxon>Eukaryota</taxon>
        <taxon>Metazoa</taxon>
        <taxon>Chordata</taxon>
        <taxon>Craniata</taxon>
        <taxon>Vertebrata</taxon>
        <taxon>Euteleostomi</taxon>
        <taxon>Archelosauria</taxon>
        <taxon>Archosauria</taxon>
        <taxon>Dinosauria</taxon>
        <taxon>Saurischia</taxon>
        <taxon>Theropoda</taxon>
        <taxon>Coelurosauria</taxon>
        <taxon>Aves</taxon>
        <taxon>Neognathae</taxon>
        <taxon>Neoaves</taxon>
        <taxon>Telluraves</taxon>
        <taxon>Coraciimorphae</taxon>
        <taxon>Coraciiformes</taxon>
        <taxon>Cerylidae</taxon>
        <taxon>Chloroceryle</taxon>
    </lineage>
</organism>
<dbReference type="Proteomes" id="UP000579406">
    <property type="component" value="Unassembled WGS sequence"/>
</dbReference>
<feature type="non-terminal residue" evidence="2">
    <location>
        <position position="1"/>
    </location>
</feature>
<feature type="non-terminal residue" evidence="2">
    <location>
        <position position="149"/>
    </location>
</feature>
<evidence type="ECO:0000313" key="3">
    <source>
        <dbReference type="Proteomes" id="UP000579406"/>
    </source>
</evidence>
<protein>
    <submittedName>
        <fullName evidence="2">TEX9 protein</fullName>
    </submittedName>
</protein>
<evidence type="ECO:0000256" key="1">
    <source>
        <dbReference type="SAM" id="Coils"/>
    </source>
</evidence>
<feature type="coiled-coil region" evidence="1">
    <location>
        <begin position="85"/>
        <end position="147"/>
    </location>
</feature>
<dbReference type="PANTHER" id="PTHR23313:SF0">
    <property type="entry name" value="TESTIS-EXPRESSED PROTEIN 9"/>
    <property type="match status" value="1"/>
</dbReference>
<proteinExistence type="predicted"/>
<keyword evidence="3" id="KW-1185">Reference proteome</keyword>
<gene>
    <name evidence="2" type="primary">Tex9</name>
    <name evidence="2" type="ORF">CHLAEN_R02333</name>
</gene>